<evidence type="ECO:0000313" key="3">
    <source>
        <dbReference type="WBParaSite" id="GPUH_0000858801-mRNA-1"/>
    </source>
</evidence>
<protein>
    <submittedName>
        <fullName evidence="3">MIF4G domain-containing protein</fullName>
    </submittedName>
</protein>
<name>A0A183DIN7_9BILA</name>
<sequence length="167" mass="19063">MEPLIVKARCRTALERGDIEEFKCILNSVLSSGPTTSGFTNEFVLELVWLLARKSADPLGKEHHRLCSEILGRVKKEHGFLKLMVREADRHAAHGLFYSALSYFHIDLHKSSVSNSHSDKTRVWEQHFLVLHDAYKESLASCCPSDENVAYIHISFLLLVFQIHFQA</sequence>
<keyword evidence="2" id="KW-1185">Reference proteome</keyword>
<organism evidence="3">
    <name type="scientific">Gongylonema pulchrum</name>
    <dbReference type="NCBI Taxonomy" id="637853"/>
    <lineage>
        <taxon>Eukaryota</taxon>
        <taxon>Metazoa</taxon>
        <taxon>Ecdysozoa</taxon>
        <taxon>Nematoda</taxon>
        <taxon>Chromadorea</taxon>
        <taxon>Rhabditida</taxon>
        <taxon>Spirurina</taxon>
        <taxon>Spiruromorpha</taxon>
        <taxon>Spiruroidea</taxon>
        <taxon>Gongylonematidae</taxon>
        <taxon>Gongylonema</taxon>
    </lineage>
</organism>
<evidence type="ECO:0000313" key="1">
    <source>
        <dbReference type="EMBL" id="VDK63631.1"/>
    </source>
</evidence>
<accession>A0A183DIN7</accession>
<dbReference type="WBParaSite" id="GPUH_0000858801-mRNA-1">
    <property type="protein sequence ID" value="GPUH_0000858801-mRNA-1"/>
    <property type="gene ID" value="GPUH_0000858801"/>
</dbReference>
<reference evidence="3" key="1">
    <citation type="submission" date="2016-06" db="UniProtKB">
        <authorList>
            <consortium name="WormBaseParasite"/>
        </authorList>
    </citation>
    <scope>IDENTIFICATION</scope>
</reference>
<reference evidence="1 2" key="2">
    <citation type="submission" date="2018-11" db="EMBL/GenBank/DDBJ databases">
        <authorList>
            <consortium name="Pathogen Informatics"/>
        </authorList>
    </citation>
    <scope>NUCLEOTIDE SEQUENCE [LARGE SCALE GENOMIC DNA]</scope>
</reference>
<evidence type="ECO:0000313" key="2">
    <source>
        <dbReference type="Proteomes" id="UP000271098"/>
    </source>
</evidence>
<dbReference type="Proteomes" id="UP000271098">
    <property type="component" value="Unassembled WGS sequence"/>
</dbReference>
<dbReference type="OrthoDB" id="185373at2759"/>
<dbReference type="EMBL" id="UYRT01025417">
    <property type="protein sequence ID" value="VDK63631.1"/>
    <property type="molecule type" value="Genomic_DNA"/>
</dbReference>
<proteinExistence type="predicted"/>
<gene>
    <name evidence="1" type="ORF">GPUH_LOCUS8581</name>
</gene>
<dbReference type="AlphaFoldDB" id="A0A183DIN7"/>